<organism evidence="1 2">
    <name type="scientific">Candidatus Roizmanbacteria bacterium RIFCSPHIGHO2_01_FULL_39_12c</name>
    <dbReference type="NCBI Taxonomy" id="1802031"/>
    <lineage>
        <taxon>Bacteria</taxon>
        <taxon>Candidatus Roizmaniibacteriota</taxon>
    </lineage>
</organism>
<sequence length="189" mass="22633">MKRQPLKVGFDLDGVLLYNPARIFRPVIVFFKQLFLPEEKDKFHLPKTGLEKFIWWILHKSSFMPAPGLKDIESLVEKKQIKAYIVSARYESLKSDFNSWIKKIGVNKYFSGIYYNNNDEQPHLFKENMINKLKLDIFVEDNWDIVSHLFRKTKSEIFWIYNLFDRKIIYKNKFSSLKKALLKINSMIN</sequence>
<evidence type="ECO:0000313" key="2">
    <source>
        <dbReference type="Proteomes" id="UP000177208"/>
    </source>
</evidence>
<proteinExistence type="predicted"/>
<dbReference type="InterPro" id="IPR036412">
    <property type="entry name" value="HAD-like_sf"/>
</dbReference>
<dbReference type="AlphaFoldDB" id="A0A1F7G841"/>
<accession>A0A1F7G841</accession>
<dbReference type="InterPro" id="IPR023214">
    <property type="entry name" value="HAD_sf"/>
</dbReference>
<name>A0A1F7G841_9BACT</name>
<gene>
    <name evidence="1" type="ORF">A2774_01455</name>
</gene>
<evidence type="ECO:0008006" key="3">
    <source>
        <dbReference type="Google" id="ProtNLM"/>
    </source>
</evidence>
<comment type="caution">
    <text evidence="1">The sequence shown here is derived from an EMBL/GenBank/DDBJ whole genome shotgun (WGS) entry which is preliminary data.</text>
</comment>
<dbReference type="SUPFAM" id="SSF56784">
    <property type="entry name" value="HAD-like"/>
    <property type="match status" value="1"/>
</dbReference>
<dbReference type="Proteomes" id="UP000177208">
    <property type="component" value="Unassembled WGS sequence"/>
</dbReference>
<dbReference type="EMBL" id="MFZG01000041">
    <property type="protein sequence ID" value="OGK15097.1"/>
    <property type="molecule type" value="Genomic_DNA"/>
</dbReference>
<dbReference type="Gene3D" id="3.40.50.1000">
    <property type="entry name" value="HAD superfamily/HAD-like"/>
    <property type="match status" value="1"/>
</dbReference>
<reference evidence="1 2" key="1">
    <citation type="journal article" date="2016" name="Nat. Commun.">
        <title>Thousands of microbial genomes shed light on interconnected biogeochemical processes in an aquifer system.</title>
        <authorList>
            <person name="Anantharaman K."/>
            <person name="Brown C.T."/>
            <person name="Hug L.A."/>
            <person name="Sharon I."/>
            <person name="Castelle C.J."/>
            <person name="Probst A.J."/>
            <person name="Thomas B.C."/>
            <person name="Singh A."/>
            <person name="Wilkins M.J."/>
            <person name="Karaoz U."/>
            <person name="Brodie E.L."/>
            <person name="Williams K.H."/>
            <person name="Hubbard S.S."/>
            <person name="Banfield J.F."/>
        </authorList>
    </citation>
    <scope>NUCLEOTIDE SEQUENCE [LARGE SCALE GENOMIC DNA]</scope>
</reference>
<protein>
    <recommendedName>
        <fullName evidence="3">FCP1 homology domain-containing protein</fullName>
    </recommendedName>
</protein>
<evidence type="ECO:0000313" key="1">
    <source>
        <dbReference type="EMBL" id="OGK15097.1"/>
    </source>
</evidence>